<dbReference type="EMBL" id="AMBO01000340">
    <property type="protein sequence ID" value="EKD00513.1"/>
    <property type="molecule type" value="Genomic_DNA"/>
</dbReference>
<dbReference type="GO" id="GO:0000110">
    <property type="term" value="C:nucleotide-excision repair factor 1 complex"/>
    <property type="evidence" value="ECO:0007669"/>
    <property type="project" value="TreeGrafter"/>
</dbReference>
<feature type="compositionally biased region" description="Low complexity" evidence="6">
    <location>
        <begin position="1"/>
        <end position="12"/>
    </location>
</feature>
<evidence type="ECO:0000256" key="1">
    <source>
        <dbReference type="ARBA" id="ARBA00004123"/>
    </source>
</evidence>
<proteinExistence type="predicted"/>
<dbReference type="GO" id="GO:0070914">
    <property type="term" value="P:UV-damage excision repair"/>
    <property type="evidence" value="ECO:0007669"/>
    <property type="project" value="TreeGrafter"/>
</dbReference>
<dbReference type="SUPFAM" id="SSF47781">
    <property type="entry name" value="RuvA domain 2-like"/>
    <property type="match status" value="1"/>
</dbReference>
<evidence type="ECO:0000313" key="8">
    <source>
        <dbReference type="EMBL" id="EKD00513.1"/>
    </source>
</evidence>
<sequence>MDPPETTTQQETGKGGGSTGSSFQSALTALKSTHQPSLSSNRNAGGGLPPVPKAWANDFRTEGENSVASSKPVNRPASSKNAIVHSVLQKCWAGDWRYRMRLSGGSAQWGPVPEYHRLHPEYIHSRIEKMRNAYNVRILLILCDIQYEHKSADPIKERVHQTYHNQLDHVLTSGRKVNKSNVEALAAQFGSFSAIATQSNHALGTVKGLGPKKVVSLLDAFNKPFVASGKPHALDVPAASATEIAEPEPEAELDNLPPTPPTPSRPRDEGPSRSPSVGPDDDREATGAVWDDPLSDDDDDKDERASKRQRM</sequence>
<keyword evidence="9" id="KW-1185">Reference proteome</keyword>
<evidence type="ECO:0000256" key="4">
    <source>
        <dbReference type="ARBA" id="ARBA00023204"/>
    </source>
</evidence>
<dbReference type="InterPro" id="IPR010994">
    <property type="entry name" value="RuvA_2-like"/>
</dbReference>
<dbReference type="Proteomes" id="UP000006757">
    <property type="component" value="Unassembled WGS sequence"/>
</dbReference>
<evidence type="ECO:0000256" key="5">
    <source>
        <dbReference type="ARBA" id="ARBA00023242"/>
    </source>
</evidence>
<dbReference type="AlphaFoldDB" id="K1VUR2"/>
<evidence type="ECO:0000256" key="2">
    <source>
        <dbReference type="ARBA" id="ARBA00022763"/>
    </source>
</evidence>
<comment type="subcellular location">
    <subcellularLocation>
        <location evidence="1">Nucleus</location>
    </subcellularLocation>
</comment>
<dbReference type="STRING" id="1220162.K1VUR2"/>
<dbReference type="PANTHER" id="PTHR12749">
    <property type="entry name" value="EXCISION REPAIR CROSS-COMPLEMENTING 1 ERCC1"/>
    <property type="match status" value="1"/>
</dbReference>
<organism evidence="8 9">
    <name type="scientific">Trichosporon asahii var. asahii (strain CBS 8904)</name>
    <name type="common">Yeast</name>
    <dbReference type="NCBI Taxonomy" id="1220162"/>
    <lineage>
        <taxon>Eukaryota</taxon>
        <taxon>Fungi</taxon>
        <taxon>Dikarya</taxon>
        <taxon>Basidiomycota</taxon>
        <taxon>Agaricomycotina</taxon>
        <taxon>Tremellomycetes</taxon>
        <taxon>Trichosporonales</taxon>
        <taxon>Trichosporonaceae</taxon>
        <taxon>Trichosporon</taxon>
    </lineage>
</organism>
<dbReference type="Pfam" id="PF03834">
    <property type="entry name" value="Rad10"/>
    <property type="match status" value="1"/>
</dbReference>
<dbReference type="GO" id="GO:0003697">
    <property type="term" value="F:single-stranded DNA binding"/>
    <property type="evidence" value="ECO:0007669"/>
    <property type="project" value="TreeGrafter"/>
</dbReference>
<dbReference type="HOGENOM" id="CLU_973830_0_0_1"/>
<evidence type="ECO:0000256" key="6">
    <source>
        <dbReference type="SAM" id="MobiDB-lite"/>
    </source>
</evidence>
<dbReference type="InParanoid" id="K1VUR2"/>
<gene>
    <name evidence="8" type="ORF">A1Q2_05178</name>
</gene>
<dbReference type="GO" id="GO:0003684">
    <property type="term" value="F:damaged DNA binding"/>
    <property type="evidence" value="ECO:0007669"/>
    <property type="project" value="InterPro"/>
</dbReference>
<evidence type="ECO:0000313" key="9">
    <source>
        <dbReference type="Proteomes" id="UP000006757"/>
    </source>
</evidence>
<keyword evidence="4" id="KW-0234">DNA repair</keyword>
<feature type="compositionally biased region" description="Basic and acidic residues" evidence="6">
    <location>
        <begin position="302"/>
        <end position="311"/>
    </location>
</feature>
<dbReference type="OrthoDB" id="10262814at2759"/>
<accession>K1VUR2</accession>
<keyword evidence="2" id="KW-0227">DNA damage</keyword>
<comment type="caution">
    <text evidence="8">The sequence shown here is derived from an EMBL/GenBank/DDBJ whole genome shotgun (WGS) entry which is preliminary data.</text>
</comment>
<reference evidence="8 9" key="1">
    <citation type="journal article" date="2012" name="Eukaryot. Cell">
        <title>Genome sequence of the Trichosporon asahii environmental strain CBS 8904.</title>
        <authorList>
            <person name="Yang R.Y."/>
            <person name="Li H.T."/>
            <person name="Zhu H."/>
            <person name="Zhou G.P."/>
            <person name="Wang M."/>
            <person name="Wang L."/>
        </authorList>
    </citation>
    <scope>NUCLEOTIDE SEQUENCE [LARGE SCALE GENOMIC DNA]</scope>
    <source>
        <strain evidence="8 9">CBS 8904</strain>
    </source>
</reference>
<feature type="region of interest" description="Disordered" evidence="6">
    <location>
        <begin position="237"/>
        <end position="311"/>
    </location>
</feature>
<feature type="compositionally biased region" description="Polar residues" evidence="6">
    <location>
        <begin position="26"/>
        <end position="43"/>
    </location>
</feature>
<evidence type="ECO:0000256" key="3">
    <source>
        <dbReference type="ARBA" id="ARBA00023125"/>
    </source>
</evidence>
<dbReference type="GO" id="GO:0070522">
    <property type="term" value="C:ERCC4-ERCC1 complex"/>
    <property type="evidence" value="ECO:0007669"/>
    <property type="project" value="TreeGrafter"/>
</dbReference>
<name>K1VUR2_TRIAC</name>
<keyword evidence="3" id="KW-0238">DNA-binding</keyword>
<protein>
    <recommendedName>
        <fullName evidence="7">ERCC1-like central domain-containing protein</fullName>
    </recommendedName>
</protein>
<evidence type="ECO:0000259" key="7">
    <source>
        <dbReference type="Pfam" id="PF03834"/>
    </source>
</evidence>
<dbReference type="GO" id="GO:0006302">
    <property type="term" value="P:double-strand break repair"/>
    <property type="evidence" value="ECO:0007669"/>
    <property type="project" value="UniProtKB-ARBA"/>
</dbReference>
<keyword evidence="5" id="KW-0539">Nucleus</keyword>
<dbReference type="InterPro" id="IPR047260">
    <property type="entry name" value="ERCC1-like_central_dom"/>
</dbReference>
<dbReference type="InterPro" id="IPR004579">
    <property type="entry name" value="ERCC1/RAD10/SWI10"/>
</dbReference>
<feature type="region of interest" description="Disordered" evidence="6">
    <location>
        <begin position="1"/>
        <end position="56"/>
    </location>
</feature>
<dbReference type="Gene3D" id="1.10.150.20">
    <property type="entry name" value="5' to 3' exonuclease, C-terminal subdomain"/>
    <property type="match status" value="1"/>
</dbReference>
<dbReference type="PANTHER" id="PTHR12749:SF0">
    <property type="entry name" value="DNA EXCISION REPAIR PROTEIN ERCC-1"/>
    <property type="match status" value="1"/>
</dbReference>
<dbReference type="eggNOG" id="KOG2841">
    <property type="taxonomic scope" value="Eukaryota"/>
</dbReference>
<dbReference type="GO" id="GO:0006312">
    <property type="term" value="P:mitotic recombination"/>
    <property type="evidence" value="ECO:0007669"/>
    <property type="project" value="TreeGrafter"/>
</dbReference>
<feature type="domain" description="ERCC1-like central" evidence="7">
    <location>
        <begin position="115"/>
        <end position="151"/>
    </location>
</feature>